<organism evidence="1 2">
    <name type="scientific">Naganishia adeliensis</name>
    <dbReference type="NCBI Taxonomy" id="92952"/>
    <lineage>
        <taxon>Eukaryota</taxon>
        <taxon>Fungi</taxon>
        <taxon>Dikarya</taxon>
        <taxon>Basidiomycota</taxon>
        <taxon>Agaricomycotina</taxon>
        <taxon>Tremellomycetes</taxon>
        <taxon>Filobasidiales</taxon>
        <taxon>Filobasidiaceae</taxon>
        <taxon>Naganishia</taxon>
    </lineage>
</organism>
<comment type="caution">
    <text evidence="1">The sequence shown here is derived from an EMBL/GenBank/DDBJ whole genome shotgun (WGS) entry which is preliminary data.</text>
</comment>
<reference evidence="1" key="1">
    <citation type="submission" date="2023-04" db="EMBL/GenBank/DDBJ databases">
        <title>Draft Genome sequencing of Naganishia species isolated from polar environments using Oxford Nanopore Technology.</title>
        <authorList>
            <person name="Leo P."/>
            <person name="Venkateswaran K."/>
        </authorList>
    </citation>
    <scope>NUCLEOTIDE SEQUENCE</scope>
    <source>
        <strain evidence="1">MNA-CCFEE 5262</strain>
    </source>
</reference>
<sequence length="317" mass="34784">MLTPSRQRLNEFLTLAKAAYVQEQWTTITIRMIDETDESGQWREVTTKRKRALESVVTEAGVKEKLKRDMAEFLQGEEWYRDRGIPWRRGILLHGVPGSGKTSLIHGLASTCGLDIYVVSLTTQGLTDAMLNGCMTAIPAGSVVVFEDIDVAMVNSAKVLNRDDDNSTKELKETEKGDSNMDKNGRGAAAGSSITLSGLLNAIPATTPPGEPLIHLTIRNDKAKLDPALIRPGRLDVTIEFRNADKTICREIFKAFYPVTGKFPVVSDHPDVHPPSGPEFNVEQPTVQPALFVNHLAEEFAALVPEGEFSSAEIQGK</sequence>
<dbReference type="EMBL" id="JASBWS010000046">
    <property type="protein sequence ID" value="KAJ9105852.1"/>
    <property type="molecule type" value="Genomic_DNA"/>
</dbReference>
<accession>A0ACC2W434</accession>
<protein>
    <submittedName>
        <fullName evidence="1">Uncharacterized protein</fullName>
    </submittedName>
</protein>
<keyword evidence="2" id="KW-1185">Reference proteome</keyword>
<dbReference type="Proteomes" id="UP001230649">
    <property type="component" value="Unassembled WGS sequence"/>
</dbReference>
<name>A0ACC2W434_9TREE</name>
<evidence type="ECO:0000313" key="2">
    <source>
        <dbReference type="Proteomes" id="UP001230649"/>
    </source>
</evidence>
<gene>
    <name evidence="1" type="ORF">QFC20_004187</name>
</gene>
<proteinExistence type="predicted"/>
<evidence type="ECO:0000313" key="1">
    <source>
        <dbReference type="EMBL" id="KAJ9105852.1"/>
    </source>
</evidence>